<evidence type="ECO:0000259" key="2">
    <source>
        <dbReference type="SMART" id="SM00244"/>
    </source>
</evidence>
<name>A0A2U3JZF9_9BACT</name>
<gene>
    <name evidence="3" type="ORF">SBA1_110021</name>
</gene>
<comment type="subcellular location">
    <subcellularLocation>
        <location evidence="1">Membrane</location>
        <topology evidence="1">Single-pass membrane protein</topology>
    </subcellularLocation>
</comment>
<dbReference type="InterPro" id="IPR036013">
    <property type="entry name" value="Band_7/SPFH_dom_sf"/>
</dbReference>
<dbReference type="InterPro" id="IPR001107">
    <property type="entry name" value="Band_7"/>
</dbReference>
<dbReference type="PANTHER" id="PTHR43327:SF10">
    <property type="entry name" value="STOMATIN-LIKE PROTEIN 2, MITOCHONDRIAL"/>
    <property type="match status" value="1"/>
</dbReference>
<dbReference type="SUPFAM" id="SSF117892">
    <property type="entry name" value="Band 7/SPFH domain"/>
    <property type="match status" value="1"/>
</dbReference>
<dbReference type="PANTHER" id="PTHR43327">
    <property type="entry name" value="STOMATIN-LIKE PROTEIN 2, MITOCHONDRIAL"/>
    <property type="match status" value="1"/>
</dbReference>
<dbReference type="OrthoDB" id="9809197at2"/>
<protein>
    <submittedName>
        <fullName evidence="3">Band 7 protein</fullName>
    </submittedName>
</protein>
<sequence>MEAAQVLSVAIAIIVSIFVPGTLLSGFFQVRTAEAVVVQRMGKFQRVAGAGINFKLPWLDQIAGRIDLRVQQLALDVETKTKDNVFVKMPVSVQYHVIPDKVYEAFYKLANPRQQISSYVFNVILGHVPKMNLDDAFLQQSDIAVAIKQGLDDVMKTYGHAIDQALVTDIQPDDKVKAAMNEINAAQREQVAATARGEAEKILKVKQAEAEAESKALQGQGIANQRKAIIEGLKDSVEAFSKAVEGSTPKDVMMLVLVTQYFDTMKEIGASDKSNTILMSHSPGAVSDLYRQMQDAVLIGQKVANPGP</sequence>
<organism evidence="3 4">
    <name type="scientific">Candidatus Sulfotelmatobacter kueseliae</name>
    <dbReference type="NCBI Taxonomy" id="2042962"/>
    <lineage>
        <taxon>Bacteria</taxon>
        <taxon>Pseudomonadati</taxon>
        <taxon>Acidobacteriota</taxon>
        <taxon>Terriglobia</taxon>
        <taxon>Terriglobales</taxon>
        <taxon>Candidatus Korobacteraceae</taxon>
        <taxon>Candidatus Sulfotelmatobacter</taxon>
    </lineage>
</organism>
<dbReference type="Proteomes" id="UP000238701">
    <property type="component" value="Unassembled WGS sequence"/>
</dbReference>
<feature type="domain" description="Band 7" evidence="2">
    <location>
        <begin position="25"/>
        <end position="184"/>
    </location>
</feature>
<evidence type="ECO:0000313" key="3">
    <source>
        <dbReference type="EMBL" id="SPF32814.1"/>
    </source>
</evidence>
<proteinExistence type="predicted"/>
<evidence type="ECO:0000313" key="4">
    <source>
        <dbReference type="Proteomes" id="UP000238701"/>
    </source>
</evidence>
<dbReference type="Pfam" id="PF01145">
    <property type="entry name" value="Band_7"/>
    <property type="match status" value="1"/>
</dbReference>
<dbReference type="AlphaFoldDB" id="A0A2U3JZF9"/>
<dbReference type="EMBL" id="OMOD01000013">
    <property type="protein sequence ID" value="SPF32814.1"/>
    <property type="molecule type" value="Genomic_DNA"/>
</dbReference>
<dbReference type="CDD" id="cd03407">
    <property type="entry name" value="SPFH_like_u4"/>
    <property type="match status" value="1"/>
</dbReference>
<reference evidence="4" key="1">
    <citation type="submission" date="2018-02" db="EMBL/GenBank/DDBJ databases">
        <authorList>
            <person name="Hausmann B."/>
        </authorList>
    </citation>
    <scope>NUCLEOTIDE SEQUENCE [LARGE SCALE GENOMIC DNA]</scope>
    <source>
        <strain evidence="4">Peat soil MAG SbA1</strain>
    </source>
</reference>
<evidence type="ECO:0000256" key="1">
    <source>
        <dbReference type="ARBA" id="ARBA00004167"/>
    </source>
</evidence>
<dbReference type="InterPro" id="IPR050710">
    <property type="entry name" value="Band7/mec-2_domain"/>
</dbReference>
<dbReference type="GO" id="GO:0016020">
    <property type="term" value="C:membrane"/>
    <property type="evidence" value="ECO:0007669"/>
    <property type="project" value="UniProtKB-SubCell"/>
</dbReference>
<dbReference type="SMART" id="SM00244">
    <property type="entry name" value="PHB"/>
    <property type="match status" value="1"/>
</dbReference>
<dbReference type="Gene3D" id="3.30.479.30">
    <property type="entry name" value="Band 7 domain"/>
    <property type="match status" value="1"/>
</dbReference>
<accession>A0A2U3JZF9</accession>